<reference evidence="3" key="3">
    <citation type="journal article" date="2013" name="Nucleic Acids Res.">
        <title>The genome of Anopheles darlingi, the main neotropical malaria vector.</title>
        <authorList>
            <person name="Marinotti O."/>
            <person name="Cerqueira G.C."/>
            <person name="de Almeida L.G."/>
            <person name="Ferro M.I."/>
            <person name="Loreto E.L."/>
            <person name="Zaha A."/>
            <person name="Teixeira S.M."/>
            <person name="Wespiser A.R."/>
            <person name="Almeida E Silva A."/>
            <person name="Schlindwein A.D."/>
            <person name="Pacheco A.C."/>
            <person name="Silva A.L."/>
            <person name="Graveley B.R."/>
            <person name="Walenz B.P."/>
            <person name="Lima Bde A."/>
            <person name="Ribeiro C.A."/>
            <person name="Nunes-Silva C.G."/>
            <person name="de Carvalho C.R."/>
            <person name="Soares C.M."/>
            <person name="de Menezes C.B."/>
            <person name="Matiolli C."/>
            <person name="Caffrey D."/>
            <person name="Araujo D.A."/>
            <person name="de Oliveira D.M."/>
            <person name="Golenbock D."/>
            <person name="Grisard E.C."/>
            <person name="Fantinatti-Garboggini F."/>
            <person name="de Carvalho F.M."/>
            <person name="Barcellos F.G."/>
            <person name="Prosdocimi F."/>
            <person name="May G."/>
            <person name="Azevedo Junior G.M."/>
            <person name="Guimaraes G.M."/>
            <person name="Goldman G.H."/>
            <person name="Padilha I.Q."/>
            <person name="Batista Jda S."/>
            <person name="Ferro J.A."/>
            <person name="Ribeiro J.M."/>
            <person name="Fietto J.L."/>
            <person name="Dabbas K.M."/>
            <person name="Cerdeira L."/>
            <person name="Agnez-Lima L.F."/>
            <person name="Brocchi M."/>
            <person name="de Carvalho M.O."/>
            <person name="Teixeira Mde M."/>
            <person name="Diniz Maia Mde M."/>
            <person name="Goldman M.H."/>
            <person name="Cruz Schneider M.P."/>
            <person name="Felipe M.S."/>
            <person name="Hungria M."/>
            <person name="Nicolas M.F."/>
            <person name="Pereira M."/>
            <person name="Montes M.A."/>
            <person name="Cantao M.E."/>
            <person name="Vincentz M."/>
            <person name="Rafael M.S."/>
            <person name="Silverman N."/>
            <person name="Stoco P.H."/>
            <person name="Souza R.C."/>
            <person name="Vicentini R."/>
            <person name="Gazzinelli R.T."/>
            <person name="Neves Rde O."/>
            <person name="Silva R."/>
            <person name="Astolfi-Filho S."/>
            <person name="Maciel T.E."/>
            <person name="Urmenyi T.P."/>
            <person name="Tadei W.P."/>
            <person name="Camargo E.P."/>
            <person name="de Vasconcelos A.T."/>
        </authorList>
    </citation>
    <scope>NUCLEOTIDE SEQUENCE</scope>
</reference>
<feature type="coiled-coil region" evidence="1">
    <location>
        <begin position="191"/>
        <end position="225"/>
    </location>
</feature>
<dbReference type="EMBL" id="ADMH02002026">
    <property type="protein sequence ID" value="ETN59922.1"/>
    <property type="molecule type" value="Genomic_DNA"/>
</dbReference>
<organism evidence="3">
    <name type="scientific">Anopheles darlingi</name>
    <name type="common">Mosquito</name>
    <dbReference type="NCBI Taxonomy" id="43151"/>
    <lineage>
        <taxon>Eukaryota</taxon>
        <taxon>Metazoa</taxon>
        <taxon>Ecdysozoa</taxon>
        <taxon>Arthropoda</taxon>
        <taxon>Hexapoda</taxon>
        <taxon>Insecta</taxon>
        <taxon>Pterygota</taxon>
        <taxon>Neoptera</taxon>
        <taxon>Endopterygota</taxon>
        <taxon>Diptera</taxon>
        <taxon>Nematocera</taxon>
        <taxon>Culicoidea</taxon>
        <taxon>Culicidae</taxon>
        <taxon>Anophelinae</taxon>
        <taxon>Anopheles</taxon>
    </lineage>
</organism>
<dbReference type="EnsemblMetazoa" id="ADAC008476-RA">
    <property type="protein sequence ID" value="ADAC008476-PA"/>
    <property type="gene ID" value="ADAC008476"/>
</dbReference>
<evidence type="ECO:0000313" key="4">
    <source>
        <dbReference type="EnsemblMetazoa" id="ADAC008476-PA"/>
    </source>
</evidence>
<dbReference type="eggNOG" id="ENOG502QT0E">
    <property type="taxonomic scope" value="Eukaryota"/>
</dbReference>
<feature type="coiled-coil region" evidence="1">
    <location>
        <begin position="572"/>
        <end position="637"/>
    </location>
</feature>
<feature type="region of interest" description="Disordered" evidence="2">
    <location>
        <begin position="816"/>
        <end position="886"/>
    </location>
</feature>
<dbReference type="AlphaFoldDB" id="W5J676"/>
<evidence type="ECO:0000256" key="1">
    <source>
        <dbReference type="SAM" id="Coils"/>
    </source>
</evidence>
<dbReference type="STRING" id="43151.W5J676"/>
<feature type="coiled-coil region" evidence="1">
    <location>
        <begin position="479"/>
        <end position="541"/>
    </location>
</feature>
<dbReference type="VEuPathDB" id="VectorBase:ADAR2_003377"/>
<gene>
    <name evidence="3" type="ORF">AND_008476</name>
</gene>
<feature type="compositionally biased region" description="Polar residues" evidence="2">
    <location>
        <begin position="63"/>
        <end position="72"/>
    </location>
</feature>
<sequence>MDNGPGISLFTDAGSIHLDRQLNSEQERAEEEEELRDRKRRKAQLGIELEGAFGDVTSDDDTLNSLTYQSNYTEDEDDDEPRPPAGGGQGHGNHYQQALLPPTVTSPRTAAAAAAAPATTASQDLIGGSDVRELRLLLEAKSRELASLAHTMYEKQHAHDQQLGELRKKLLLEQAEKDRAIMTSDQTRELLVKSKTQISELEDANENLRSKVSALEDRNVALVTELEQKNTMLQDSLHRYRMLEQNSTQKADRHTDALLKETEERHGAKVAMMQQQIDNLRSELEDKRQECRRFEARYAELQKSREALLIEKSETVQRLQEQLEDSQRQCGNLLAKSKGQGDFEQERSRLRSRIGVLEAEHTGMRQTIADLTNQLEKTQAELELMDSLVHSGGTPAKEHPVAAAATLNGDTIAEDGNKMPHNHLQGSDMTSYAFTHRNLIGSTPNNHQQTPGAKSGPGGASEVRLARLKNELLVCMTGQKEKRETIQQLETDLKARDRELEQLKKDESDALVQMNQYKEEAFRLSSKCRILEQELEKLVAKQGTGKGGTGTAGTPSGSSSNNPRRMSYDLRQEALEDRIFTLQQTKLEAEEQIEQLQKENESLTERVHKLSAESNSCAELRLELEKQKFLLADAQGECDRLKRLYVEVSGARDEINRELTTLRSQDSAKEIAALQEQIVSLERTLKLTELKSSELAKLLDKEKTSHEALLKQLTTAGGGGDGPGNHRYHTPTRESKNVANTCTKCIDGLAKITKLEIENIKLQSTCTGQLREIGELRAQLDDQQATITELHERLDLKAVRDQELDDLKEKAAQFHEFMRSQQQQQQQHQRSTSSPPHPQLVDSGTSPVRIVSRDQSVGPDELLDLEDETASEQELETKRRQQMREQEQQVREEMARAFAGQIKQIEQRFRTQFSSFESNIASLKQQLHERESELQVRNQEVEVLKCAIVTEREKVGELLKRKDADARSLFDKQQELMGKYKAELANGQRKVQFLEHELQEKRELIQSERQSMEKLMAQIATERATHREREQEMIDKCTELEAEYRKSLDLVTEKYQSAKKTALNYKKYAEDKEQHMLKEYDRIKEGYNTALLKVQNRMKEALESKERALREKMAKLEAEYDAKLARAEPKF</sequence>
<keyword evidence="1" id="KW-0175">Coiled coil</keyword>
<feature type="coiled-coil region" evidence="1">
    <location>
        <begin position="664"/>
        <end position="691"/>
    </location>
</feature>
<reference evidence="4" key="4">
    <citation type="submission" date="2015-06" db="UniProtKB">
        <authorList>
            <consortium name="EnsemblMetazoa"/>
        </authorList>
    </citation>
    <scope>IDENTIFICATION</scope>
</reference>
<keyword evidence="5" id="KW-1185">Reference proteome</keyword>
<feature type="coiled-coil region" evidence="1">
    <location>
        <begin position="361"/>
        <end position="388"/>
    </location>
</feature>
<reference evidence="3 5" key="1">
    <citation type="journal article" date="2010" name="BMC Genomics">
        <title>Combination of measures distinguishes pre-miRNAs from other stem-loops in the genome of the newly sequenced Anopheles darlingi.</title>
        <authorList>
            <person name="Mendes N.D."/>
            <person name="Freitas A.T."/>
            <person name="Vasconcelos A.T."/>
            <person name="Sagot M.F."/>
        </authorList>
    </citation>
    <scope>NUCLEOTIDE SEQUENCE</scope>
</reference>
<name>W5J676_ANODA</name>
<feature type="region of interest" description="Disordered" evidence="2">
    <location>
        <begin position="439"/>
        <end position="460"/>
    </location>
</feature>
<proteinExistence type="predicted"/>
<feature type="compositionally biased region" description="Acidic residues" evidence="2">
    <location>
        <begin position="861"/>
        <end position="874"/>
    </location>
</feature>
<dbReference type="FunCoup" id="W5J676">
    <property type="interactions" value="61"/>
</dbReference>
<feature type="compositionally biased region" description="Low complexity" evidence="2">
    <location>
        <begin position="819"/>
        <end position="834"/>
    </location>
</feature>
<dbReference type="Proteomes" id="UP000000673">
    <property type="component" value="Unassembled WGS sequence"/>
</dbReference>
<feature type="compositionally biased region" description="Basic and acidic residues" evidence="2">
    <location>
        <begin position="17"/>
        <end position="27"/>
    </location>
</feature>
<evidence type="ECO:0000313" key="3">
    <source>
        <dbReference type="EMBL" id="ETN59922.1"/>
    </source>
</evidence>
<dbReference type="OMA" id="KCAIVTE"/>
<feature type="compositionally biased region" description="Polar residues" evidence="2">
    <location>
        <begin position="440"/>
        <end position="452"/>
    </location>
</feature>
<feature type="compositionally biased region" description="Basic and acidic residues" evidence="2">
    <location>
        <begin position="875"/>
        <end position="886"/>
    </location>
</feature>
<evidence type="ECO:0000256" key="2">
    <source>
        <dbReference type="SAM" id="MobiDB-lite"/>
    </source>
</evidence>
<feature type="region of interest" description="Disordered" evidence="2">
    <location>
        <begin position="541"/>
        <end position="565"/>
    </location>
</feature>
<accession>W5J676</accession>
<reference evidence="3" key="2">
    <citation type="submission" date="2010-05" db="EMBL/GenBank/DDBJ databases">
        <authorList>
            <person name="Almeida L.G."/>
            <person name="Nicolas M.F."/>
            <person name="Souza R.C."/>
            <person name="Vasconcelos A.T.R."/>
        </authorList>
    </citation>
    <scope>NUCLEOTIDE SEQUENCE</scope>
</reference>
<feature type="coiled-coil region" evidence="1">
    <location>
        <begin position="977"/>
        <end position="1043"/>
    </location>
</feature>
<dbReference type="VEuPathDB" id="VectorBase:ADAC008476"/>
<protein>
    <submittedName>
        <fullName evidence="3 4">Uncharacterized protein</fullName>
    </submittedName>
</protein>
<evidence type="ECO:0000313" key="5">
    <source>
        <dbReference type="Proteomes" id="UP000000673"/>
    </source>
</evidence>
<feature type="region of interest" description="Disordered" evidence="2">
    <location>
        <begin position="1"/>
        <end position="99"/>
    </location>
</feature>
<feature type="coiled-coil region" evidence="1">
    <location>
        <begin position="270"/>
        <end position="336"/>
    </location>
</feature>
<feature type="coiled-coil region" evidence="1">
    <location>
        <begin position="1091"/>
        <end position="1126"/>
    </location>
</feature>
<dbReference type="HOGENOM" id="CLU_304680_0_0_1"/>
<dbReference type="PANTHER" id="PTHR43941">
    <property type="entry name" value="STRUCTURAL MAINTENANCE OF CHROMOSOMES PROTEIN 2"/>
    <property type="match status" value="1"/>
</dbReference>